<dbReference type="EMBL" id="MU393514">
    <property type="protein sequence ID" value="KAI4862965.1"/>
    <property type="molecule type" value="Genomic_DNA"/>
</dbReference>
<accession>A0ACB9YVF4</accession>
<reference evidence="1 2" key="1">
    <citation type="journal article" date="2022" name="New Phytol.">
        <title>Ecological generalism drives hyperdiversity of secondary metabolite gene clusters in xylarialean endophytes.</title>
        <authorList>
            <person name="Franco M.E.E."/>
            <person name="Wisecaver J.H."/>
            <person name="Arnold A.E."/>
            <person name="Ju Y.M."/>
            <person name="Slot J.C."/>
            <person name="Ahrendt S."/>
            <person name="Moore L.P."/>
            <person name="Eastman K.E."/>
            <person name="Scott K."/>
            <person name="Konkel Z."/>
            <person name="Mondo S.J."/>
            <person name="Kuo A."/>
            <person name="Hayes R.D."/>
            <person name="Haridas S."/>
            <person name="Andreopoulos B."/>
            <person name="Riley R."/>
            <person name="LaButti K."/>
            <person name="Pangilinan J."/>
            <person name="Lipzen A."/>
            <person name="Amirebrahimi M."/>
            <person name="Yan J."/>
            <person name="Adam C."/>
            <person name="Keymanesh K."/>
            <person name="Ng V."/>
            <person name="Louie K."/>
            <person name="Northen T."/>
            <person name="Drula E."/>
            <person name="Henrissat B."/>
            <person name="Hsieh H.M."/>
            <person name="Youens-Clark K."/>
            <person name="Lutzoni F."/>
            <person name="Miadlikowska J."/>
            <person name="Eastwood D.C."/>
            <person name="Hamelin R.C."/>
            <person name="Grigoriev I.V."/>
            <person name="U'Ren J.M."/>
        </authorList>
    </citation>
    <scope>NUCLEOTIDE SEQUENCE [LARGE SCALE GENOMIC DNA]</scope>
    <source>
        <strain evidence="1 2">CBS 119005</strain>
    </source>
</reference>
<evidence type="ECO:0000313" key="2">
    <source>
        <dbReference type="Proteomes" id="UP001497700"/>
    </source>
</evidence>
<name>A0ACB9YVF4_9PEZI</name>
<proteinExistence type="predicted"/>
<gene>
    <name evidence="1" type="ORF">F4820DRAFT_391552</name>
</gene>
<keyword evidence="2" id="KW-1185">Reference proteome</keyword>
<sequence>MGQTGFFHHIGTFLLLAATVLLIITDISAPVVNNISMLKVNLNDRQTSTDRHPSVTFGTFGYCVQDALSSGQDVCSRRQVGYDPIAIVQENVNNVDFSDYAADTSKGLTRVMILHPIATGLAFIAFLLALGAGVVGSLLASLTSLLTFIVTLVVLVTDFVCFSIIKSEVNNANNGSRAEWGAATWTTLVAAICSLLATIVVFFTCCSTRLHRRRETRRTKDIPEGYGTPARPVRRRRFW</sequence>
<comment type="caution">
    <text evidence="1">The sequence shown here is derived from an EMBL/GenBank/DDBJ whole genome shotgun (WGS) entry which is preliminary data.</text>
</comment>
<organism evidence="1 2">
    <name type="scientific">Hypoxylon rubiginosum</name>
    <dbReference type="NCBI Taxonomy" id="110542"/>
    <lineage>
        <taxon>Eukaryota</taxon>
        <taxon>Fungi</taxon>
        <taxon>Dikarya</taxon>
        <taxon>Ascomycota</taxon>
        <taxon>Pezizomycotina</taxon>
        <taxon>Sordariomycetes</taxon>
        <taxon>Xylariomycetidae</taxon>
        <taxon>Xylariales</taxon>
        <taxon>Hypoxylaceae</taxon>
        <taxon>Hypoxylon</taxon>
    </lineage>
</organism>
<protein>
    <submittedName>
        <fullName evidence="1">Pali-domain-containing protein</fullName>
    </submittedName>
</protein>
<evidence type="ECO:0000313" key="1">
    <source>
        <dbReference type="EMBL" id="KAI4862965.1"/>
    </source>
</evidence>
<dbReference type="Proteomes" id="UP001497700">
    <property type="component" value="Unassembled WGS sequence"/>
</dbReference>